<protein>
    <recommendedName>
        <fullName evidence="5">Secreted protein</fullName>
    </recommendedName>
</protein>
<feature type="compositionally biased region" description="Polar residues" evidence="1">
    <location>
        <begin position="85"/>
        <end position="95"/>
    </location>
</feature>
<accession>A0A8C2TY87</accession>
<feature type="signal peptide" evidence="2">
    <location>
        <begin position="1"/>
        <end position="19"/>
    </location>
</feature>
<keyword evidence="2" id="KW-0732">Signal</keyword>
<reference evidence="3" key="1">
    <citation type="submission" date="2015-11" db="EMBL/GenBank/DDBJ databases">
        <authorList>
            <consortium name="International Coturnix japonica Genome Analysis Consortium"/>
            <person name="Warren W."/>
            <person name="Burt D.W."/>
            <person name="Antin P.B."/>
            <person name="Lanford R."/>
            <person name="Gros J."/>
            <person name="Wilson R.K."/>
        </authorList>
    </citation>
    <scope>NUCLEOTIDE SEQUENCE [LARGE SCALE GENOMIC DNA]</scope>
</reference>
<dbReference type="Proteomes" id="UP000694412">
    <property type="component" value="Chromosome 5"/>
</dbReference>
<dbReference type="Ensembl" id="ENSCJPT00005025626.1">
    <property type="protein sequence ID" value="ENSCJPP00005018396.1"/>
    <property type="gene ID" value="ENSCJPG00005014982.1"/>
</dbReference>
<dbReference type="AlphaFoldDB" id="A0A8C2TY87"/>
<feature type="region of interest" description="Disordered" evidence="1">
    <location>
        <begin position="72"/>
        <end position="125"/>
    </location>
</feature>
<feature type="compositionally biased region" description="Gly residues" evidence="1">
    <location>
        <begin position="72"/>
        <end position="82"/>
    </location>
</feature>
<reference evidence="3" key="2">
    <citation type="submission" date="2025-08" db="UniProtKB">
        <authorList>
            <consortium name="Ensembl"/>
        </authorList>
    </citation>
    <scope>IDENTIFICATION</scope>
</reference>
<name>A0A8C2TY87_COTJA</name>
<evidence type="ECO:0000256" key="1">
    <source>
        <dbReference type="SAM" id="MobiDB-lite"/>
    </source>
</evidence>
<evidence type="ECO:0000313" key="3">
    <source>
        <dbReference type="Ensembl" id="ENSCJPP00005018396.1"/>
    </source>
</evidence>
<organism evidence="3 4">
    <name type="scientific">Coturnix japonica</name>
    <name type="common">Japanese quail</name>
    <name type="synonym">Coturnix coturnix japonica</name>
    <dbReference type="NCBI Taxonomy" id="93934"/>
    <lineage>
        <taxon>Eukaryota</taxon>
        <taxon>Metazoa</taxon>
        <taxon>Chordata</taxon>
        <taxon>Craniata</taxon>
        <taxon>Vertebrata</taxon>
        <taxon>Euteleostomi</taxon>
        <taxon>Archelosauria</taxon>
        <taxon>Archosauria</taxon>
        <taxon>Dinosauria</taxon>
        <taxon>Saurischia</taxon>
        <taxon>Theropoda</taxon>
        <taxon>Coelurosauria</taxon>
        <taxon>Aves</taxon>
        <taxon>Neognathae</taxon>
        <taxon>Galloanserae</taxon>
        <taxon>Galliformes</taxon>
        <taxon>Phasianidae</taxon>
        <taxon>Perdicinae</taxon>
        <taxon>Coturnix</taxon>
    </lineage>
</organism>
<feature type="compositionally biased region" description="Basic and acidic residues" evidence="1">
    <location>
        <begin position="99"/>
        <end position="116"/>
    </location>
</feature>
<reference evidence="3" key="3">
    <citation type="submission" date="2025-09" db="UniProtKB">
        <authorList>
            <consortium name="Ensembl"/>
        </authorList>
    </citation>
    <scope>IDENTIFICATION</scope>
</reference>
<keyword evidence="4" id="KW-1185">Reference proteome</keyword>
<evidence type="ECO:0008006" key="5">
    <source>
        <dbReference type="Google" id="ProtNLM"/>
    </source>
</evidence>
<sequence>MRCAHVLALVLSLLQPWEESWLPSRHQNTNNSLHLVGTTAVPVCGAAPPHVIPSCRARYGTWALLCSCQGERGGASGKGVGGRETSVNPPASVFSSGHGEGRGRRMEMDEGRRGRGENGLYPRWQ</sequence>
<proteinExistence type="predicted"/>
<evidence type="ECO:0000313" key="4">
    <source>
        <dbReference type="Proteomes" id="UP000694412"/>
    </source>
</evidence>
<evidence type="ECO:0000256" key="2">
    <source>
        <dbReference type="SAM" id="SignalP"/>
    </source>
</evidence>
<feature type="chain" id="PRO_5034312494" description="Secreted protein" evidence="2">
    <location>
        <begin position="20"/>
        <end position="125"/>
    </location>
</feature>